<proteinExistence type="predicted"/>
<dbReference type="EMBL" id="BQNB010013084">
    <property type="protein sequence ID" value="GJT11637.1"/>
    <property type="molecule type" value="Genomic_DNA"/>
</dbReference>
<dbReference type="PANTHER" id="PTHR11439:SF495">
    <property type="entry name" value="REVERSE TRANSCRIPTASE, RNA-DEPENDENT DNA POLYMERASE-RELATED"/>
    <property type="match status" value="1"/>
</dbReference>
<accession>A0ABQ5BD48</accession>
<dbReference type="Proteomes" id="UP001151760">
    <property type="component" value="Unassembled WGS sequence"/>
</dbReference>
<evidence type="ECO:0008006" key="3">
    <source>
        <dbReference type="Google" id="ProtNLM"/>
    </source>
</evidence>
<evidence type="ECO:0000313" key="2">
    <source>
        <dbReference type="Proteomes" id="UP001151760"/>
    </source>
</evidence>
<comment type="caution">
    <text evidence="1">The sequence shown here is derived from an EMBL/GenBank/DDBJ whole genome shotgun (WGS) entry which is preliminary data.</text>
</comment>
<protein>
    <recommendedName>
        <fullName evidence="3">Reverse transcriptase Ty1/copia-type domain-containing protein</fullName>
    </recommendedName>
</protein>
<reference evidence="1" key="1">
    <citation type="journal article" date="2022" name="Int. J. Mol. Sci.">
        <title>Draft Genome of Tanacetum Coccineum: Genomic Comparison of Closely Related Tanacetum-Family Plants.</title>
        <authorList>
            <person name="Yamashiro T."/>
            <person name="Shiraishi A."/>
            <person name="Nakayama K."/>
            <person name="Satake H."/>
        </authorList>
    </citation>
    <scope>NUCLEOTIDE SEQUENCE</scope>
</reference>
<reference evidence="1" key="2">
    <citation type="submission" date="2022-01" db="EMBL/GenBank/DDBJ databases">
        <authorList>
            <person name="Yamashiro T."/>
            <person name="Shiraishi A."/>
            <person name="Satake H."/>
            <person name="Nakayama K."/>
        </authorList>
    </citation>
    <scope>NUCLEOTIDE SEQUENCE</scope>
</reference>
<sequence length="624" mass="72293">MDSSFDFEAFSDSNYAGASLNRKSITGGCQFLGKRLISWQCKKQTIVANSTTEAGIHIDNESTICIVKNLVFHSKTKHIEIRHHFIRDSYEKKLIQVIKIHTDHNVVDLLTKAFDVSEMRLSIRSGRPEWEWATTTASRSRGGQWLNLLLPVLVYAARHSLTTVRHKLMLPGITSYCWVIISETSIRSDLKLDDAEGTNCLPTATIFAELERIWYENLTQKLTFYKAYFSSQWKFLIHTILQCLSAKTTSWNEFSSTMASVIICLAINQKFNIFDNMVKNLDGGVKILMYLRFVEVFLDKQVEGMSKHKRVCVTPSHTKKVFANINRPCKGFSGRVTPLFSTMMVQATEDIDAKSRIGCDGEIDDMLRIRLLTARLDKEIFTYVAWIRAFNINEPIYAELCHEFYSTYEFDEVCADDELQTKKIIKFRLDGRAHSLTLLEFARRLGLYQAVELEEEGFNIYFERGLHSDEHFNAQDYWTTGYDKVQKNDLWLLSMFDSRHQNGYANVAWLIARWMKRKGAGTQKESQICYRQFISKIARKCRVLTEDVVRSLSGLIYCRDDTTTLRDLINFEGKLIPEDPQPGVPRVGIPRPSRACMQDLYDRMGWMEICQEAIERIEYRQSYH</sequence>
<dbReference type="PANTHER" id="PTHR11439">
    <property type="entry name" value="GAG-POL-RELATED RETROTRANSPOSON"/>
    <property type="match status" value="1"/>
</dbReference>
<evidence type="ECO:0000313" key="1">
    <source>
        <dbReference type="EMBL" id="GJT11637.1"/>
    </source>
</evidence>
<gene>
    <name evidence="1" type="ORF">Tco_0858679</name>
</gene>
<name>A0ABQ5BD48_9ASTR</name>
<keyword evidence="2" id="KW-1185">Reference proteome</keyword>
<dbReference type="CDD" id="cd09272">
    <property type="entry name" value="RNase_HI_RT_Ty1"/>
    <property type="match status" value="1"/>
</dbReference>
<organism evidence="1 2">
    <name type="scientific">Tanacetum coccineum</name>
    <dbReference type="NCBI Taxonomy" id="301880"/>
    <lineage>
        <taxon>Eukaryota</taxon>
        <taxon>Viridiplantae</taxon>
        <taxon>Streptophyta</taxon>
        <taxon>Embryophyta</taxon>
        <taxon>Tracheophyta</taxon>
        <taxon>Spermatophyta</taxon>
        <taxon>Magnoliopsida</taxon>
        <taxon>eudicotyledons</taxon>
        <taxon>Gunneridae</taxon>
        <taxon>Pentapetalae</taxon>
        <taxon>asterids</taxon>
        <taxon>campanulids</taxon>
        <taxon>Asterales</taxon>
        <taxon>Asteraceae</taxon>
        <taxon>Asteroideae</taxon>
        <taxon>Anthemideae</taxon>
        <taxon>Anthemidinae</taxon>
        <taxon>Tanacetum</taxon>
    </lineage>
</organism>